<proteinExistence type="inferred from homology"/>
<dbReference type="eggNOG" id="KOG4073">
    <property type="taxonomic scope" value="Eukaryota"/>
</dbReference>
<dbReference type="GeneID" id="7450496"/>
<protein>
    <recommendedName>
        <fullName evidence="3">4a-hydroxytetrahydrobiopterin dehydratase</fullName>
        <ecNumber evidence="3">4.2.1.96</ecNumber>
    </recommendedName>
    <alternativeName>
        <fullName evidence="5">4-alpha-hydroxy-tetrahydropterin dehydratase</fullName>
    </alternativeName>
</protein>
<comment type="similarity">
    <text evidence="2">Belongs to the pterin-4-alpha-carbinolamine dehydratase family.</text>
</comment>
<dbReference type="RefSeq" id="XP_002293615.1">
    <property type="nucleotide sequence ID" value="XM_002293579.1"/>
</dbReference>
<dbReference type="InParanoid" id="B8CBP3"/>
<evidence type="ECO:0000256" key="5">
    <source>
        <dbReference type="ARBA" id="ARBA00030497"/>
    </source>
</evidence>
<dbReference type="GO" id="GO:0008124">
    <property type="term" value="F:4-alpha-hydroxytetrahydrobiopterin dehydratase activity"/>
    <property type="evidence" value="ECO:0000318"/>
    <property type="project" value="GO_Central"/>
</dbReference>
<dbReference type="Pfam" id="PF01329">
    <property type="entry name" value="Pterin_4a"/>
    <property type="match status" value="1"/>
</dbReference>
<name>B8CBP3_THAPS</name>
<dbReference type="GO" id="GO:0006729">
    <property type="term" value="P:tetrahydrobiopterin biosynthetic process"/>
    <property type="evidence" value="ECO:0007669"/>
    <property type="project" value="InterPro"/>
</dbReference>
<dbReference type="InterPro" id="IPR036428">
    <property type="entry name" value="PCD_sf"/>
</dbReference>
<evidence type="ECO:0000313" key="6">
    <source>
        <dbReference type="EMBL" id="EED89351.1"/>
    </source>
</evidence>
<accession>B8CBP3</accession>
<dbReference type="HOGENOM" id="CLU_081974_4_5_1"/>
<gene>
    <name evidence="6" type="ORF">THAPSDRAFT_37098</name>
</gene>
<reference evidence="6 7" key="1">
    <citation type="journal article" date="2004" name="Science">
        <title>The genome of the diatom Thalassiosira pseudonana: ecology, evolution, and metabolism.</title>
        <authorList>
            <person name="Armbrust E.V."/>
            <person name="Berges J.A."/>
            <person name="Bowler C."/>
            <person name="Green B.R."/>
            <person name="Martinez D."/>
            <person name="Putnam N.H."/>
            <person name="Zhou S."/>
            <person name="Allen A.E."/>
            <person name="Apt K.E."/>
            <person name="Bechner M."/>
            <person name="Brzezinski M.A."/>
            <person name="Chaal B.K."/>
            <person name="Chiovitti A."/>
            <person name="Davis A.K."/>
            <person name="Demarest M.S."/>
            <person name="Detter J.C."/>
            <person name="Glavina T."/>
            <person name="Goodstein D."/>
            <person name="Hadi M.Z."/>
            <person name="Hellsten U."/>
            <person name="Hildebrand M."/>
            <person name="Jenkins B.D."/>
            <person name="Jurka J."/>
            <person name="Kapitonov V.V."/>
            <person name="Kroger N."/>
            <person name="Lau W.W."/>
            <person name="Lane T.W."/>
            <person name="Larimer F.W."/>
            <person name="Lippmeier J.C."/>
            <person name="Lucas S."/>
            <person name="Medina M."/>
            <person name="Montsant A."/>
            <person name="Obornik M."/>
            <person name="Parker M.S."/>
            <person name="Palenik B."/>
            <person name="Pazour G.J."/>
            <person name="Richardson P.M."/>
            <person name="Rynearson T.A."/>
            <person name="Saito M.A."/>
            <person name="Schwartz D.C."/>
            <person name="Thamatrakoln K."/>
            <person name="Valentin K."/>
            <person name="Vardi A."/>
            <person name="Wilkerson F.P."/>
            <person name="Rokhsar D.S."/>
        </authorList>
    </citation>
    <scope>NUCLEOTIDE SEQUENCE [LARGE SCALE GENOMIC DNA]</scope>
    <source>
        <strain evidence="6 7">CCMP1335</strain>
    </source>
</reference>
<reference evidence="6 7" key="2">
    <citation type="journal article" date="2008" name="Nature">
        <title>The Phaeodactylum genome reveals the evolutionary history of diatom genomes.</title>
        <authorList>
            <person name="Bowler C."/>
            <person name="Allen A.E."/>
            <person name="Badger J.H."/>
            <person name="Grimwood J."/>
            <person name="Jabbari K."/>
            <person name="Kuo A."/>
            <person name="Maheswari U."/>
            <person name="Martens C."/>
            <person name="Maumus F."/>
            <person name="Otillar R.P."/>
            <person name="Rayko E."/>
            <person name="Salamov A."/>
            <person name="Vandepoele K."/>
            <person name="Beszteri B."/>
            <person name="Gruber A."/>
            <person name="Heijde M."/>
            <person name="Katinka M."/>
            <person name="Mock T."/>
            <person name="Valentin K."/>
            <person name="Verret F."/>
            <person name="Berges J.A."/>
            <person name="Brownlee C."/>
            <person name="Cadoret J.P."/>
            <person name="Chiovitti A."/>
            <person name="Choi C.J."/>
            <person name="Coesel S."/>
            <person name="De Martino A."/>
            <person name="Detter J.C."/>
            <person name="Durkin C."/>
            <person name="Falciatore A."/>
            <person name="Fournet J."/>
            <person name="Haruta M."/>
            <person name="Huysman M.J."/>
            <person name="Jenkins B.D."/>
            <person name="Jiroutova K."/>
            <person name="Jorgensen R.E."/>
            <person name="Joubert Y."/>
            <person name="Kaplan A."/>
            <person name="Kroger N."/>
            <person name="Kroth P.G."/>
            <person name="La Roche J."/>
            <person name="Lindquist E."/>
            <person name="Lommer M."/>
            <person name="Martin-Jezequel V."/>
            <person name="Lopez P.J."/>
            <person name="Lucas S."/>
            <person name="Mangogna M."/>
            <person name="McGinnis K."/>
            <person name="Medlin L.K."/>
            <person name="Montsant A."/>
            <person name="Oudot-Le Secq M.P."/>
            <person name="Napoli C."/>
            <person name="Obornik M."/>
            <person name="Parker M.S."/>
            <person name="Petit J.L."/>
            <person name="Porcel B.M."/>
            <person name="Poulsen N."/>
            <person name="Robison M."/>
            <person name="Rychlewski L."/>
            <person name="Rynearson T.A."/>
            <person name="Schmutz J."/>
            <person name="Shapiro H."/>
            <person name="Siaut M."/>
            <person name="Stanley M."/>
            <person name="Sussman M.R."/>
            <person name="Taylor A.R."/>
            <person name="Vardi A."/>
            <person name="von Dassow P."/>
            <person name="Vyverman W."/>
            <person name="Willis A."/>
            <person name="Wyrwicz L.S."/>
            <person name="Rokhsar D.S."/>
            <person name="Weissenbach J."/>
            <person name="Armbrust E.V."/>
            <person name="Green B.R."/>
            <person name="Van de Peer Y."/>
            <person name="Grigoriev I.V."/>
        </authorList>
    </citation>
    <scope>NUCLEOTIDE SEQUENCE [LARGE SCALE GENOMIC DNA]</scope>
    <source>
        <strain evidence="6 7">CCMP1335</strain>
    </source>
</reference>
<dbReference type="AlphaFoldDB" id="B8CBP3"/>
<keyword evidence="4" id="KW-0456">Lyase</keyword>
<feature type="non-terminal residue" evidence="6">
    <location>
        <position position="81"/>
    </location>
</feature>
<evidence type="ECO:0000256" key="3">
    <source>
        <dbReference type="ARBA" id="ARBA00013252"/>
    </source>
</evidence>
<keyword evidence="7" id="KW-1185">Reference proteome</keyword>
<dbReference type="PANTHER" id="PTHR12599:SF0">
    <property type="entry name" value="PTERIN-4-ALPHA-CARBINOLAMINE DEHYDRATASE"/>
    <property type="match status" value="1"/>
</dbReference>
<evidence type="ECO:0000313" key="7">
    <source>
        <dbReference type="Proteomes" id="UP000001449"/>
    </source>
</evidence>
<dbReference type="STRING" id="35128.B8CBP3"/>
<evidence type="ECO:0000256" key="2">
    <source>
        <dbReference type="ARBA" id="ARBA00006472"/>
    </source>
</evidence>
<dbReference type="EMBL" id="CM000648">
    <property type="protein sequence ID" value="EED89351.1"/>
    <property type="molecule type" value="Genomic_DNA"/>
</dbReference>
<sequence length="81" mass="9559">WQMVQDRDAITKTFHFLDFNQAWEFMSKVAVLAEEMGHHPEWFNVYNRVEVTLTTHDCDGLSSNVSLQSDMITLTFRTNLY</sequence>
<dbReference type="PaxDb" id="35128-Thaps37098"/>
<dbReference type="EC" id="4.2.1.96" evidence="3"/>
<dbReference type="InterPro" id="IPR001533">
    <property type="entry name" value="Pterin_deHydtase"/>
</dbReference>
<evidence type="ECO:0000256" key="4">
    <source>
        <dbReference type="ARBA" id="ARBA00023239"/>
    </source>
</evidence>
<evidence type="ECO:0000256" key="1">
    <source>
        <dbReference type="ARBA" id="ARBA00001554"/>
    </source>
</evidence>
<dbReference type="SUPFAM" id="SSF55248">
    <property type="entry name" value="PCD-like"/>
    <property type="match status" value="1"/>
</dbReference>
<dbReference type="KEGG" id="tps:THAPSDRAFT_37098"/>
<dbReference type="PANTHER" id="PTHR12599">
    <property type="entry name" value="PTERIN-4-ALPHA-CARBINOLAMINE DEHYDRATASE"/>
    <property type="match status" value="1"/>
</dbReference>
<dbReference type="Proteomes" id="UP000001449">
    <property type="component" value="Chromosome 13"/>
</dbReference>
<dbReference type="Gene3D" id="3.30.1360.20">
    <property type="entry name" value="Transcriptional coactivator/pterin dehydratase"/>
    <property type="match status" value="1"/>
</dbReference>
<comment type="catalytic activity">
    <reaction evidence="1">
        <text>(4aS,6R)-4a-hydroxy-L-erythro-5,6,7,8-tetrahydrobiopterin = (6R)-L-erythro-6,7-dihydrobiopterin + H2O</text>
        <dbReference type="Rhea" id="RHEA:11920"/>
        <dbReference type="ChEBI" id="CHEBI:15377"/>
        <dbReference type="ChEBI" id="CHEBI:15642"/>
        <dbReference type="ChEBI" id="CHEBI:43120"/>
        <dbReference type="EC" id="4.2.1.96"/>
    </reaction>
</comment>
<organism evidence="6 7">
    <name type="scientific">Thalassiosira pseudonana</name>
    <name type="common">Marine diatom</name>
    <name type="synonym">Cyclotella nana</name>
    <dbReference type="NCBI Taxonomy" id="35128"/>
    <lineage>
        <taxon>Eukaryota</taxon>
        <taxon>Sar</taxon>
        <taxon>Stramenopiles</taxon>
        <taxon>Ochrophyta</taxon>
        <taxon>Bacillariophyta</taxon>
        <taxon>Coscinodiscophyceae</taxon>
        <taxon>Thalassiosirophycidae</taxon>
        <taxon>Thalassiosirales</taxon>
        <taxon>Thalassiosiraceae</taxon>
        <taxon>Thalassiosira</taxon>
    </lineage>
</organism>